<feature type="transmembrane region" description="Helical" evidence="13">
    <location>
        <begin position="88"/>
        <end position="114"/>
    </location>
</feature>
<evidence type="ECO:0000256" key="1">
    <source>
        <dbReference type="ARBA" id="ARBA00001947"/>
    </source>
</evidence>
<comment type="similarity">
    <text evidence="3">Belongs to the peptidase M50B family.</text>
</comment>
<evidence type="ECO:0000256" key="6">
    <source>
        <dbReference type="ARBA" id="ARBA00022692"/>
    </source>
</evidence>
<keyword evidence="7" id="KW-0479">Metal-binding</keyword>
<dbReference type="Pfam" id="PF02163">
    <property type="entry name" value="Peptidase_M50"/>
    <property type="match status" value="1"/>
</dbReference>
<evidence type="ECO:0000313" key="16">
    <source>
        <dbReference type="Proteomes" id="UP000199197"/>
    </source>
</evidence>
<evidence type="ECO:0000256" key="7">
    <source>
        <dbReference type="ARBA" id="ARBA00022723"/>
    </source>
</evidence>
<dbReference type="OrthoDB" id="9800627at2"/>
<keyword evidence="5 15" id="KW-0645">Protease</keyword>
<evidence type="ECO:0000256" key="2">
    <source>
        <dbReference type="ARBA" id="ARBA00004651"/>
    </source>
</evidence>
<dbReference type="GO" id="GO:0046872">
    <property type="term" value="F:metal ion binding"/>
    <property type="evidence" value="ECO:0007669"/>
    <property type="project" value="UniProtKB-KW"/>
</dbReference>
<dbReference type="PANTHER" id="PTHR35864:SF1">
    <property type="entry name" value="ZINC METALLOPROTEASE YWHC-RELATED"/>
    <property type="match status" value="1"/>
</dbReference>
<organism evidence="15 16">
    <name type="scientific">Candidatus Chryseopegocella kryptomonas</name>
    <dbReference type="NCBI Taxonomy" id="1633643"/>
    <lineage>
        <taxon>Bacteria</taxon>
        <taxon>Pseudomonadati</taxon>
        <taxon>Candidatus Kryptoniota</taxon>
        <taxon>Candidatus Chryseopegocella</taxon>
    </lineage>
</organism>
<dbReference type="InterPro" id="IPR052348">
    <property type="entry name" value="Metallopeptidase_M50B"/>
</dbReference>
<dbReference type="InterPro" id="IPR008915">
    <property type="entry name" value="Peptidase_M50"/>
</dbReference>
<keyword evidence="11" id="KW-0482">Metalloprotease</keyword>
<evidence type="ECO:0000256" key="11">
    <source>
        <dbReference type="ARBA" id="ARBA00023049"/>
    </source>
</evidence>
<evidence type="ECO:0000313" key="15">
    <source>
        <dbReference type="EMBL" id="CUS98052.1"/>
    </source>
</evidence>
<name>A0A0P1MR39_9BACT</name>
<evidence type="ECO:0000256" key="3">
    <source>
        <dbReference type="ARBA" id="ARBA00007931"/>
    </source>
</evidence>
<sequence length="221" mass="24786">METLYIIPILLFSVVVHEVMHGYIALKCGDPTAKYMGRLTLNPVPHIDLFGSILVPLFSLLVAGRVFIAWAKPVPINPLNFKNYKRDSILVSAVGPVSNLFLALCCAFAVIVLLNLEGFFNSFNSDFVRFAYEFLVKMFYSGIYLNIVLGVFNLIPIPPLDGSHILSSILPDRLSESYRQIGFFGIFIVIFLMRVPAFSHLFFSIVRAIATPIEFLINVFA</sequence>
<dbReference type="Proteomes" id="UP000199197">
    <property type="component" value="Unassembled WGS sequence"/>
</dbReference>
<keyword evidence="6 13" id="KW-0812">Transmembrane</keyword>
<evidence type="ECO:0000256" key="10">
    <source>
        <dbReference type="ARBA" id="ARBA00022989"/>
    </source>
</evidence>
<keyword evidence="9" id="KW-0862">Zinc</keyword>
<reference evidence="16" key="1">
    <citation type="submission" date="2015-11" db="EMBL/GenBank/DDBJ databases">
        <authorList>
            <person name="Varghese N."/>
        </authorList>
    </citation>
    <scope>NUCLEOTIDE SEQUENCE [LARGE SCALE GENOMIC DNA]</scope>
    <source>
        <strain evidence="16">JGI-23</strain>
    </source>
</reference>
<protein>
    <submittedName>
        <fullName evidence="15">Zn-dependent protease (Includes SpoIVFB)</fullName>
    </submittedName>
</protein>
<keyword evidence="16" id="KW-1185">Reference proteome</keyword>
<proteinExistence type="inferred from homology"/>
<feature type="domain" description="Peptidase M50" evidence="14">
    <location>
        <begin position="6"/>
        <end position="191"/>
    </location>
</feature>
<dbReference type="RefSeq" id="WP_092347726.1">
    <property type="nucleotide sequence ID" value="NZ_CZVW01000003.1"/>
</dbReference>
<evidence type="ECO:0000256" key="4">
    <source>
        <dbReference type="ARBA" id="ARBA00022475"/>
    </source>
</evidence>
<evidence type="ECO:0000259" key="14">
    <source>
        <dbReference type="Pfam" id="PF02163"/>
    </source>
</evidence>
<dbReference type="GO" id="GO:0005886">
    <property type="term" value="C:plasma membrane"/>
    <property type="evidence" value="ECO:0007669"/>
    <property type="project" value="UniProtKB-SubCell"/>
</dbReference>
<comment type="cofactor">
    <cofactor evidence="1">
        <name>Zn(2+)</name>
        <dbReference type="ChEBI" id="CHEBI:29105"/>
    </cofactor>
</comment>
<feature type="transmembrane region" description="Helical" evidence="13">
    <location>
        <begin position="134"/>
        <end position="157"/>
    </location>
</feature>
<dbReference type="AlphaFoldDB" id="A0A0P1MR39"/>
<evidence type="ECO:0000256" key="5">
    <source>
        <dbReference type="ARBA" id="ARBA00022670"/>
    </source>
</evidence>
<feature type="transmembrane region" description="Helical" evidence="13">
    <location>
        <begin position="177"/>
        <end position="197"/>
    </location>
</feature>
<dbReference type="InterPro" id="IPR044537">
    <property type="entry name" value="Rip2-like"/>
</dbReference>
<feature type="transmembrane region" description="Helical" evidence="13">
    <location>
        <begin position="47"/>
        <end position="68"/>
    </location>
</feature>
<evidence type="ECO:0000256" key="12">
    <source>
        <dbReference type="ARBA" id="ARBA00023136"/>
    </source>
</evidence>
<evidence type="ECO:0000256" key="13">
    <source>
        <dbReference type="SAM" id="Phobius"/>
    </source>
</evidence>
<gene>
    <name evidence="15" type="ORF">JGI23_00420</name>
</gene>
<dbReference type="GO" id="GO:0008237">
    <property type="term" value="F:metallopeptidase activity"/>
    <property type="evidence" value="ECO:0007669"/>
    <property type="project" value="UniProtKB-KW"/>
</dbReference>
<keyword evidence="10 13" id="KW-1133">Transmembrane helix</keyword>
<comment type="subcellular location">
    <subcellularLocation>
        <location evidence="2">Cell membrane</location>
        <topology evidence="2">Multi-pass membrane protein</topology>
    </subcellularLocation>
</comment>
<dbReference type="PANTHER" id="PTHR35864">
    <property type="entry name" value="ZINC METALLOPROTEASE MJ0611-RELATED"/>
    <property type="match status" value="1"/>
</dbReference>
<keyword evidence="4" id="KW-1003">Cell membrane</keyword>
<feature type="transmembrane region" description="Helical" evidence="13">
    <location>
        <begin position="6"/>
        <end position="26"/>
    </location>
</feature>
<keyword evidence="12 13" id="KW-0472">Membrane</keyword>
<dbReference type="GO" id="GO:0006508">
    <property type="term" value="P:proteolysis"/>
    <property type="evidence" value="ECO:0007669"/>
    <property type="project" value="UniProtKB-KW"/>
</dbReference>
<accession>A0A0P1MR39</accession>
<dbReference type="EMBL" id="CZVW01000003">
    <property type="protein sequence ID" value="CUS98052.1"/>
    <property type="molecule type" value="Genomic_DNA"/>
</dbReference>
<keyword evidence="8" id="KW-0378">Hydrolase</keyword>
<evidence type="ECO:0000256" key="8">
    <source>
        <dbReference type="ARBA" id="ARBA00022801"/>
    </source>
</evidence>
<evidence type="ECO:0000256" key="9">
    <source>
        <dbReference type="ARBA" id="ARBA00022833"/>
    </source>
</evidence>
<dbReference type="CDD" id="cd06158">
    <property type="entry name" value="S2P-M50_like_1"/>
    <property type="match status" value="1"/>
</dbReference>